<protein>
    <submittedName>
        <fullName evidence="2">10334_t:CDS:1</fullName>
    </submittedName>
</protein>
<name>A0A9N9CWC7_9GLOM</name>
<comment type="caution">
    <text evidence="2">The sequence shown here is derived from an EMBL/GenBank/DDBJ whole genome shotgun (WGS) entry which is preliminary data.</text>
</comment>
<dbReference type="Proteomes" id="UP000789739">
    <property type="component" value="Unassembled WGS sequence"/>
</dbReference>
<accession>A0A9N9CWC7</accession>
<dbReference type="AlphaFoldDB" id="A0A9N9CWC7"/>
<dbReference type="OrthoDB" id="2445118at2759"/>
<evidence type="ECO:0000313" key="3">
    <source>
        <dbReference type="Proteomes" id="UP000789739"/>
    </source>
</evidence>
<gene>
    <name evidence="2" type="ORF">PBRASI_LOCUS8303</name>
</gene>
<feature type="compositionally biased region" description="Acidic residues" evidence="1">
    <location>
        <begin position="174"/>
        <end position="186"/>
    </location>
</feature>
<proteinExistence type="predicted"/>
<organism evidence="2 3">
    <name type="scientific">Paraglomus brasilianum</name>
    <dbReference type="NCBI Taxonomy" id="144538"/>
    <lineage>
        <taxon>Eukaryota</taxon>
        <taxon>Fungi</taxon>
        <taxon>Fungi incertae sedis</taxon>
        <taxon>Mucoromycota</taxon>
        <taxon>Glomeromycotina</taxon>
        <taxon>Glomeromycetes</taxon>
        <taxon>Paraglomerales</taxon>
        <taxon>Paraglomeraceae</taxon>
        <taxon>Paraglomus</taxon>
    </lineage>
</organism>
<keyword evidence="3" id="KW-1185">Reference proteome</keyword>
<dbReference type="EMBL" id="CAJVPI010001454">
    <property type="protein sequence ID" value="CAG8613500.1"/>
    <property type="molecule type" value="Genomic_DNA"/>
</dbReference>
<evidence type="ECO:0000256" key="1">
    <source>
        <dbReference type="SAM" id="MobiDB-lite"/>
    </source>
</evidence>
<sequence>MKQHYSVNYFSRVTPLDWRLSHFLHYTEKMRPKELSKQEVEADFIGGLQDVLAKESKKRVKIFKTRAELNTSDITAPRNLAGAKIFIARDLLGKKKTRDCMIFHMGTTEPGTALWERAKEQGSREISQVDGYWQRIQARSAVGIAKSHYKLQKISKKTVNMLCERTSKKRAREDDNEEFSSDDELSEAELSVSIDDSIDDVLDLELDTDGATIFENAGTIVDNKNGEEEINSETGQFGPFPTESSPIDMWILPSGKSARDAIRTPLCGAHNPTNFGIIRLGQRIVRPKIISREDWSCLQSSFSFPREVASEKAEEILISLVKLELLDDLAKFINSIDITSLDTRSKFFVQVIKVYIDTVFTPKTALRSTRAQESTLGSLLLHPIMNLIAISITSAEYHPGEVYSRASAAQRILRRRPKPEEDRPLGQKVDGLFVLWDVEVGVVEMTGGPWTVDLPRYIKDHVRGFWCTKDLINNIAMEPLFAFGDYRIMRQTRCFFVQTYGLQIEIWAMDSPIKGVYRMYRLGTTKIPLAWDNKNNLLEMLQLFWDLRSGISATADTLIKLKISAGLAMVKRHEDAERLSNYIEKDMQGTPVKPGVSKKARTIIPKKEFSSSENN</sequence>
<feature type="region of interest" description="Disordered" evidence="1">
    <location>
        <begin position="167"/>
        <end position="186"/>
    </location>
</feature>
<evidence type="ECO:0000313" key="2">
    <source>
        <dbReference type="EMBL" id="CAG8613500.1"/>
    </source>
</evidence>
<reference evidence="2" key="1">
    <citation type="submission" date="2021-06" db="EMBL/GenBank/DDBJ databases">
        <authorList>
            <person name="Kallberg Y."/>
            <person name="Tangrot J."/>
            <person name="Rosling A."/>
        </authorList>
    </citation>
    <scope>NUCLEOTIDE SEQUENCE</scope>
    <source>
        <strain evidence="2">BR232B</strain>
    </source>
</reference>